<protein>
    <submittedName>
        <fullName evidence="1">Uncharacterized protein</fullName>
    </submittedName>
</protein>
<dbReference type="OrthoDB" id="612216at2759"/>
<organism evidence="1 2">
    <name type="scientific">Trifolium subterraneum</name>
    <name type="common">Subterranean clover</name>
    <dbReference type="NCBI Taxonomy" id="3900"/>
    <lineage>
        <taxon>Eukaryota</taxon>
        <taxon>Viridiplantae</taxon>
        <taxon>Streptophyta</taxon>
        <taxon>Embryophyta</taxon>
        <taxon>Tracheophyta</taxon>
        <taxon>Spermatophyta</taxon>
        <taxon>Magnoliopsida</taxon>
        <taxon>eudicotyledons</taxon>
        <taxon>Gunneridae</taxon>
        <taxon>Pentapetalae</taxon>
        <taxon>rosids</taxon>
        <taxon>fabids</taxon>
        <taxon>Fabales</taxon>
        <taxon>Fabaceae</taxon>
        <taxon>Papilionoideae</taxon>
        <taxon>50 kb inversion clade</taxon>
        <taxon>NPAAA clade</taxon>
        <taxon>Hologalegina</taxon>
        <taxon>IRL clade</taxon>
        <taxon>Trifolieae</taxon>
        <taxon>Trifolium</taxon>
    </lineage>
</organism>
<evidence type="ECO:0000313" key="2">
    <source>
        <dbReference type="Proteomes" id="UP000242715"/>
    </source>
</evidence>
<keyword evidence="2" id="KW-1185">Reference proteome</keyword>
<gene>
    <name evidence="1" type="ORF">TSUD_260970</name>
</gene>
<evidence type="ECO:0000313" key="1">
    <source>
        <dbReference type="EMBL" id="GAU22297.1"/>
    </source>
</evidence>
<proteinExistence type="predicted"/>
<dbReference type="EMBL" id="DF973244">
    <property type="protein sequence ID" value="GAU22297.1"/>
    <property type="molecule type" value="Genomic_DNA"/>
</dbReference>
<accession>A0A2Z6MZK1</accession>
<sequence>METKEVIQRICRVSRRWSKIWKSVPSLNLNSNSFKTVVDFIMSVLSERGNLPMKVLIYRRHGKKYRTNQVLFEKVISYAVSNGVEDVVVDFRRLSIRASSKAPINSSSQQTLIKIPKN</sequence>
<name>A0A2Z6MZK1_TRISU</name>
<dbReference type="AlphaFoldDB" id="A0A2Z6MZK1"/>
<dbReference type="Proteomes" id="UP000242715">
    <property type="component" value="Unassembled WGS sequence"/>
</dbReference>
<reference evidence="2" key="1">
    <citation type="journal article" date="2017" name="Front. Plant Sci.">
        <title>Climate Clever Clovers: New Paradigm to Reduce the Environmental Footprint of Ruminants by Breeding Low Methanogenic Forages Utilizing Haplotype Variation.</title>
        <authorList>
            <person name="Kaur P."/>
            <person name="Appels R."/>
            <person name="Bayer P.E."/>
            <person name="Keeble-Gagnere G."/>
            <person name="Wang J."/>
            <person name="Hirakawa H."/>
            <person name="Shirasawa K."/>
            <person name="Vercoe P."/>
            <person name="Stefanova K."/>
            <person name="Durmic Z."/>
            <person name="Nichols P."/>
            <person name="Revell C."/>
            <person name="Isobe S.N."/>
            <person name="Edwards D."/>
            <person name="Erskine W."/>
        </authorList>
    </citation>
    <scope>NUCLEOTIDE SEQUENCE [LARGE SCALE GENOMIC DNA]</scope>
    <source>
        <strain evidence="2">cv. Daliak</strain>
    </source>
</reference>